<dbReference type="OrthoDB" id="9180842at2"/>
<organism evidence="3">
    <name type="scientific">Geobacter sp. (strain M21)</name>
    <dbReference type="NCBI Taxonomy" id="443144"/>
    <lineage>
        <taxon>Bacteria</taxon>
        <taxon>Pseudomonadati</taxon>
        <taxon>Thermodesulfobacteriota</taxon>
        <taxon>Desulfuromonadia</taxon>
        <taxon>Geobacterales</taxon>
        <taxon>Geobacteraceae</taxon>
        <taxon>Geobacter</taxon>
    </lineage>
</organism>
<name>C6E3I8_GEOSM</name>
<dbReference type="EMBL" id="CP001661">
    <property type="protein sequence ID" value="ACT19180.1"/>
    <property type="molecule type" value="Genomic_DNA"/>
</dbReference>
<proteinExistence type="predicted"/>
<accession>C6E3I8</accession>
<keyword evidence="2" id="KW-0732">Signal</keyword>
<dbReference type="HOGENOM" id="CLU_830952_0_0_7"/>
<gene>
    <name evidence="3" type="ordered locus">GM21_3153</name>
</gene>
<feature type="chain" id="PRO_5002964671" description="Lipoprotein" evidence="2">
    <location>
        <begin position="21"/>
        <end position="363"/>
    </location>
</feature>
<feature type="region of interest" description="Disordered" evidence="1">
    <location>
        <begin position="232"/>
        <end position="260"/>
    </location>
</feature>
<feature type="signal peptide" evidence="2">
    <location>
        <begin position="1"/>
        <end position="20"/>
    </location>
</feature>
<dbReference type="KEGG" id="gem:GM21_3153"/>
<evidence type="ECO:0008006" key="4">
    <source>
        <dbReference type="Google" id="ProtNLM"/>
    </source>
</evidence>
<reference evidence="3" key="1">
    <citation type="submission" date="2009-07" db="EMBL/GenBank/DDBJ databases">
        <title>Complete sequence of Geobacter sp. M21.</title>
        <authorList>
            <consortium name="US DOE Joint Genome Institute"/>
            <person name="Lucas S."/>
            <person name="Copeland A."/>
            <person name="Lapidus A."/>
            <person name="Glavina del Rio T."/>
            <person name="Dalin E."/>
            <person name="Tice H."/>
            <person name="Bruce D."/>
            <person name="Goodwin L."/>
            <person name="Pitluck S."/>
            <person name="Saunders E."/>
            <person name="Brettin T."/>
            <person name="Detter J.C."/>
            <person name="Han C."/>
            <person name="Larimer F."/>
            <person name="Land M."/>
            <person name="Hauser L."/>
            <person name="Kyrpides N."/>
            <person name="Ovchinnikova G."/>
            <person name="Lovley D."/>
        </authorList>
    </citation>
    <scope>NUCLEOTIDE SEQUENCE [LARGE SCALE GENOMIC DNA]</scope>
    <source>
        <strain evidence="3">M21</strain>
    </source>
</reference>
<evidence type="ECO:0000256" key="2">
    <source>
        <dbReference type="SAM" id="SignalP"/>
    </source>
</evidence>
<dbReference type="AlphaFoldDB" id="C6E3I8"/>
<evidence type="ECO:0000313" key="3">
    <source>
        <dbReference type="EMBL" id="ACT19180.1"/>
    </source>
</evidence>
<protein>
    <recommendedName>
        <fullName evidence="4">Lipoprotein</fullName>
    </recommendedName>
</protein>
<evidence type="ECO:0000256" key="1">
    <source>
        <dbReference type="SAM" id="MobiDB-lite"/>
    </source>
</evidence>
<dbReference type="PROSITE" id="PS51257">
    <property type="entry name" value="PROKAR_LIPOPROTEIN"/>
    <property type="match status" value="1"/>
</dbReference>
<dbReference type="STRING" id="443144.GM21_3153"/>
<sequence>MTIKKRFIVIGLMIASLALALSGCAAKPAIKKRDTGLSEAILSGKVAETMDAGEYTYILLDKDGVKTWAAIPVTKVTVGQEIKVLGGAVMPQFYSSVLNRTFEKVVFSGGLYRENKAVQAPTDQAVKQDPAAPAEPPVLAGKVMETMEGGSYTYVLLEKDGKKSWSAMPTALNPVKLGDEIELIRGIDMGVFKSPQLNRTFESVHFSAGIKGLQERREKAIAANQAAKAAQEKAATAEPAKEAAEKGVNQAAENNGSPLPQGHPTIDAAALKEAQSKAAAATAGALQAITGKVVETMDAGGYTYIRLERDGGEKIWAAVPAMETKVGDELTLAPGNTMTGFTSKSLNRTFDKIIFTGPPIPQK</sequence>